<dbReference type="PANTHER" id="PTHR24220:SF86">
    <property type="entry name" value="ABC TRANSPORTER ABCH.1"/>
    <property type="match status" value="1"/>
</dbReference>
<comment type="caution">
    <text evidence="12">The sequence shown here is derived from an EMBL/GenBank/DDBJ whole genome shotgun (WGS) entry which is preliminary data.</text>
</comment>
<keyword evidence="2" id="KW-0813">Transport</keyword>
<dbReference type="InterPro" id="IPR003439">
    <property type="entry name" value="ABC_transporter-like_ATP-bd"/>
</dbReference>
<evidence type="ECO:0000256" key="4">
    <source>
        <dbReference type="ARBA" id="ARBA00022692"/>
    </source>
</evidence>
<feature type="transmembrane region" description="Helical" evidence="10">
    <location>
        <begin position="722"/>
        <end position="749"/>
    </location>
</feature>
<dbReference type="GO" id="GO:0016887">
    <property type="term" value="F:ATP hydrolysis activity"/>
    <property type="evidence" value="ECO:0007669"/>
    <property type="project" value="InterPro"/>
</dbReference>
<organism evidence="12 13">
    <name type="scientific">Candidatus Onthousia excrementipullorum</name>
    <dbReference type="NCBI Taxonomy" id="2840884"/>
    <lineage>
        <taxon>Bacteria</taxon>
        <taxon>Bacillati</taxon>
        <taxon>Bacillota</taxon>
        <taxon>Bacilli</taxon>
        <taxon>Candidatus Onthousia</taxon>
    </lineage>
</organism>
<dbReference type="AlphaFoldDB" id="A0A9D1J2G4"/>
<keyword evidence="8 10" id="KW-0472">Membrane</keyword>
<evidence type="ECO:0000256" key="6">
    <source>
        <dbReference type="ARBA" id="ARBA00022840"/>
    </source>
</evidence>
<evidence type="ECO:0000256" key="8">
    <source>
        <dbReference type="ARBA" id="ARBA00023136"/>
    </source>
</evidence>
<evidence type="ECO:0000256" key="5">
    <source>
        <dbReference type="ARBA" id="ARBA00022741"/>
    </source>
</evidence>
<sequence>MIRFNNVNKEYKSKKGQITKALTDININLGDKGLVFIIGKSGSGKSTLLNILGGLDSKTSGMIYIDNKDIDSFREKDYDSYRNTYIGFIFQDFNLLEEYNVFDNVMLSAKLLRKKVDKDEMLNLLDRLGLKGLEYRNINELSGGQKQRVGIARALIKNPKVILADEPTGNLDSHSSLETFKLLKEISKEKLVVVVSHDLENANTFADKILELQDGKVIRNDLTTEELDENTFSLTKSKLPFKECLHFAFTSLKSNKVKLFLTVILTMISLVFMGISVNTSMFDKNILATDTLIENKETYYDVSYVNITNPRLNYVEELPMTDKIISDYEKENNVIANPTYYLYDDNRVLSFEPVNDKDTILPITTYVELKDDRLLSNIIGSIPKANNEIVIHKYLADTIMEKGIKDINGNLFKPTSYDNLVNSRREIPFGLNTVIIVGIVDDDNSRYSDLSNETIRQDYSSYYVDKAYTIYGKNLDLKFNTTDEAFLNHAIINEDKVLKDGGISGIKVYDNNSDVITQVTNLKSDEVIVSLNYLQEYVKGFKEELDIYLANNQSSDYNSLLSTFVTNYITTNNLTVPFETSYNTKNYYKDLKVVGVSLTDNYISKDYLEELKSEAVHKELTSFRVYDDNEASLLKVFRKYPSYNEDARGKTLFITMPYSLDINQLAYIYGYLNKYINIVTLVFILFTILLFSNFIYVSINYSKKQIGILRALGTNKGDIIRIFLYESLTVGIISYIVSIILWFIIISILNNSIFGNRGFIFNGIVTHPLVPIIMFIYTIIISIIITLISLSKITKIKPIDAILNK</sequence>
<dbReference type="PROSITE" id="PS00211">
    <property type="entry name" value="ABC_TRANSPORTER_1"/>
    <property type="match status" value="1"/>
</dbReference>
<dbReference type="Proteomes" id="UP000824232">
    <property type="component" value="Unassembled WGS sequence"/>
</dbReference>
<feature type="transmembrane region" description="Helical" evidence="10">
    <location>
        <begin position="769"/>
        <end position="790"/>
    </location>
</feature>
<evidence type="ECO:0000256" key="10">
    <source>
        <dbReference type="SAM" id="Phobius"/>
    </source>
</evidence>
<dbReference type="GO" id="GO:0005886">
    <property type="term" value="C:plasma membrane"/>
    <property type="evidence" value="ECO:0007669"/>
    <property type="project" value="UniProtKB-SubCell"/>
</dbReference>
<dbReference type="GO" id="GO:0005524">
    <property type="term" value="F:ATP binding"/>
    <property type="evidence" value="ECO:0007669"/>
    <property type="project" value="UniProtKB-KW"/>
</dbReference>
<reference evidence="12" key="2">
    <citation type="journal article" date="2021" name="PeerJ">
        <title>Extensive microbial diversity within the chicken gut microbiome revealed by metagenomics and culture.</title>
        <authorList>
            <person name="Gilroy R."/>
            <person name="Ravi A."/>
            <person name="Getino M."/>
            <person name="Pursley I."/>
            <person name="Horton D.L."/>
            <person name="Alikhan N.F."/>
            <person name="Baker D."/>
            <person name="Gharbi K."/>
            <person name="Hall N."/>
            <person name="Watson M."/>
            <person name="Adriaenssens E.M."/>
            <person name="Foster-Nyarko E."/>
            <person name="Jarju S."/>
            <person name="Secka A."/>
            <person name="Antonio M."/>
            <person name="Oren A."/>
            <person name="Chaudhuri R.R."/>
            <person name="La Ragione R."/>
            <person name="Hildebrand F."/>
            <person name="Pallen M.J."/>
        </authorList>
    </citation>
    <scope>NUCLEOTIDE SEQUENCE</scope>
    <source>
        <strain evidence="12">CHK184-20233</strain>
    </source>
</reference>
<dbReference type="GO" id="GO:0022857">
    <property type="term" value="F:transmembrane transporter activity"/>
    <property type="evidence" value="ECO:0007669"/>
    <property type="project" value="TreeGrafter"/>
</dbReference>
<comment type="subcellular location">
    <subcellularLocation>
        <location evidence="1">Cell inner membrane</location>
        <topology evidence="1">Multi-pass membrane protein</topology>
    </subcellularLocation>
</comment>
<keyword evidence="7 10" id="KW-1133">Transmembrane helix</keyword>
<dbReference type="InterPro" id="IPR017871">
    <property type="entry name" value="ABC_transporter-like_CS"/>
</dbReference>
<dbReference type="PROSITE" id="PS50893">
    <property type="entry name" value="ABC_TRANSPORTER_2"/>
    <property type="match status" value="1"/>
</dbReference>
<dbReference type="Pfam" id="PF02687">
    <property type="entry name" value="FtsX"/>
    <property type="match status" value="1"/>
</dbReference>
<dbReference type="InterPro" id="IPR003593">
    <property type="entry name" value="AAA+_ATPase"/>
</dbReference>
<dbReference type="Gene3D" id="3.40.50.300">
    <property type="entry name" value="P-loop containing nucleotide triphosphate hydrolases"/>
    <property type="match status" value="1"/>
</dbReference>
<feature type="transmembrane region" description="Helical" evidence="10">
    <location>
        <begin position="675"/>
        <end position="701"/>
    </location>
</feature>
<evidence type="ECO:0000313" key="13">
    <source>
        <dbReference type="Proteomes" id="UP000824232"/>
    </source>
</evidence>
<name>A0A9D1J2G4_9FIRM</name>
<dbReference type="CDD" id="cd03255">
    <property type="entry name" value="ABC_MJ0796_LolCDE_FtsE"/>
    <property type="match status" value="1"/>
</dbReference>
<dbReference type="InterPro" id="IPR017911">
    <property type="entry name" value="MacB-like_ATP-bd"/>
</dbReference>
<keyword evidence="5" id="KW-0547">Nucleotide-binding</keyword>
<dbReference type="SUPFAM" id="SSF52540">
    <property type="entry name" value="P-loop containing nucleoside triphosphate hydrolases"/>
    <property type="match status" value="1"/>
</dbReference>
<feature type="transmembrane region" description="Helical" evidence="10">
    <location>
        <begin position="259"/>
        <end position="277"/>
    </location>
</feature>
<dbReference type="PANTHER" id="PTHR24220">
    <property type="entry name" value="IMPORT ATP-BINDING PROTEIN"/>
    <property type="match status" value="1"/>
</dbReference>
<evidence type="ECO:0000256" key="3">
    <source>
        <dbReference type="ARBA" id="ARBA00022475"/>
    </source>
</evidence>
<dbReference type="SMART" id="SM00382">
    <property type="entry name" value="AAA"/>
    <property type="match status" value="1"/>
</dbReference>
<accession>A0A9D1J2G4</accession>
<evidence type="ECO:0000259" key="11">
    <source>
        <dbReference type="PROSITE" id="PS50893"/>
    </source>
</evidence>
<keyword evidence="6 12" id="KW-0067">ATP-binding</keyword>
<dbReference type="InterPro" id="IPR027417">
    <property type="entry name" value="P-loop_NTPase"/>
</dbReference>
<dbReference type="InterPro" id="IPR003838">
    <property type="entry name" value="ABC3_permease_C"/>
</dbReference>
<dbReference type="EMBL" id="DVHC01000013">
    <property type="protein sequence ID" value="HIR58626.1"/>
    <property type="molecule type" value="Genomic_DNA"/>
</dbReference>
<evidence type="ECO:0000256" key="9">
    <source>
        <dbReference type="ARBA" id="ARBA00038388"/>
    </source>
</evidence>
<protein>
    <submittedName>
        <fullName evidence="12">ATP-binding cassette domain-containing protein</fullName>
    </submittedName>
</protein>
<evidence type="ECO:0000256" key="1">
    <source>
        <dbReference type="ARBA" id="ARBA00004429"/>
    </source>
</evidence>
<comment type="similarity">
    <text evidence="9">Belongs to the ABC transporter superfamily. Macrolide exporter (TC 3.A.1.122) family.</text>
</comment>
<evidence type="ECO:0000256" key="7">
    <source>
        <dbReference type="ARBA" id="ARBA00022989"/>
    </source>
</evidence>
<keyword evidence="3" id="KW-1003">Cell membrane</keyword>
<dbReference type="Pfam" id="PF00005">
    <property type="entry name" value="ABC_tran"/>
    <property type="match status" value="1"/>
</dbReference>
<evidence type="ECO:0000313" key="12">
    <source>
        <dbReference type="EMBL" id="HIR58626.1"/>
    </source>
</evidence>
<feature type="domain" description="ABC transporter" evidence="11">
    <location>
        <begin position="2"/>
        <end position="239"/>
    </location>
</feature>
<proteinExistence type="inferred from homology"/>
<evidence type="ECO:0000256" key="2">
    <source>
        <dbReference type="ARBA" id="ARBA00022448"/>
    </source>
</evidence>
<dbReference type="InterPro" id="IPR015854">
    <property type="entry name" value="ABC_transpr_LolD-like"/>
</dbReference>
<keyword evidence="4 10" id="KW-0812">Transmembrane</keyword>
<gene>
    <name evidence="12" type="ORF">IAB38_01105</name>
</gene>
<reference evidence="12" key="1">
    <citation type="submission" date="2020-10" db="EMBL/GenBank/DDBJ databases">
        <authorList>
            <person name="Gilroy R."/>
        </authorList>
    </citation>
    <scope>NUCLEOTIDE SEQUENCE</scope>
    <source>
        <strain evidence="12">CHK184-20233</strain>
    </source>
</reference>